<reference evidence="3" key="1">
    <citation type="submission" date="2016-12" db="EMBL/GenBank/DDBJ databases">
        <authorList>
            <person name="Brunel B."/>
        </authorList>
    </citation>
    <scope>NUCLEOTIDE SEQUENCE [LARGE SCALE GENOMIC DNA]</scope>
</reference>
<dbReference type="AlphaFoldDB" id="A0A2P9AEN7"/>
<sequence>MRHSPRAAESISLTMAVQNQVLASKDLLFEAAGAPSSPPRTPRRRDRDDNGVGADTSLGFLRAVEGCRPGAGDRRLRIQSH</sequence>
<dbReference type="Proteomes" id="UP000245698">
    <property type="component" value="Unassembled WGS sequence"/>
</dbReference>
<dbReference type="EMBL" id="FUIG01000013">
    <property type="protein sequence ID" value="SJM29576.1"/>
    <property type="molecule type" value="Genomic_DNA"/>
</dbReference>
<accession>A0A2P9AEN7</accession>
<feature type="region of interest" description="Disordered" evidence="1">
    <location>
        <begin position="30"/>
        <end position="56"/>
    </location>
</feature>
<name>A0A2P9AEN7_9HYPH</name>
<keyword evidence="3" id="KW-1185">Reference proteome</keyword>
<evidence type="ECO:0000313" key="3">
    <source>
        <dbReference type="Proteomes" id="UP000245698"/>
    </source>
</evidence>
<evidence type="ECO:0000256" key="1">
    <source>
        <dbReference type="SAM" id="MobiDB-lite"/>
    </source>
</evidence>
<protein>
    <submittedName>
        <fullName evidence="2">Uncharacterized protein</fullName>
    </submittedName>
</protein>
<proteinExistence type="predicted"/>
<organism evidence="2 3">
    <name type="scientific">Mesorhizobium delmotii</name>
    <dbReference type="NCBI Taxonomy" id="1631247"/>
    <lineage>
        <taxon>Bacteria</taxon>
        <taxon>Pseudomonadati</taxon>
        <taxon>Pseudomonadota</taxon>
        <taxon>Alphaproteobacteria</taxon>
        <taxon>Hyphomicrobiales</taxon>
        <taxon>Phyllobacteriaceae</taxon>
        <taxon>Mesorhizobium</taxon>
    </lineage>
</organism>
<gene>
    <name evidence="2" type="ORF">BQ8482_111506</name>
</gene>
<evidence type="ECO:0000313" key="2">
    <source>
        <dbReference type="EMBL" id="SJM29576.1"/>
    </source>
</evidence>